<dbReference type="OrthoDB" id="9798191at2"/>
<evidence type="ECO:0000313" key="3">
    <source>
        <dbReference type="EMBL" id="THF77045.1"/>
    </source>
</evidence>
<organism evidence="3 4">
    <name type="scientific">Metabacillus sediminilitoris</name>
    <dbReference type="NCBI Taxonomy" id="2567941"/>
    <lineage>
        <taxon>Bacteria</taxon>
        <taxon>Bacillati</taxon>
        <taxon>Bacillota</taxon>
        <taxon>Bacilli</taxon>
        <taxon>Bacillales</taxon>
        <taxon>Bacillaceae</taxon>
        <taxon>Metabacillus</taxon>
    </lineage>
</organism>
<gene>
    <name evidence="3" type="ORF">E6W99_19965</name>
</gene>
<protein>
    <submittedName>
        <fullName evidence="3">Extracellular solute-binding protein</fullName>
    </submittedName>
</protein>
<dbReference type="PANTHER" id="PTHR43649:SF29">
    <property type="entry name" value="OSMOPROTECTIVE COMPOUNDS-BINDING PROTEIN GGTB"/>
    <property type="match status" value="1"/>
</dbReference>
<dbReference type="Gene3D" id="3.40.190.10">
    <property type="entry name" value="Periplasmic binding protein-like II"/>
    <property type="match status" value="2"/>
</dbReference>
<evidence type="ECO:0000256" key="2">
    <source>
        <dbReference type="ARBA" id="ARBA00022448"/>
    </source>
</evidence>
<keyword evidence="2" id="KW-0813">Transport</keyword>
<sequence length="399" mass="43948">MALVGCASKDSASNSEEGATTINFLHWRGEDTEVFNGLIEKFEQENPSINVEMNVLPSDSYIANASATLLSGEGADVFASFPGSQFEALQESGAYVDLSNEAFIDRFSESLLGAGVKDGKQLAVPYQLVYNIPVYNKGIFEKLGLEPPTDWEGFLKVSEVLKENGYDPILFAGDISPGQFINPMVMNNQPSDDTFAKLEKGEEKLTNEWFVKTLSQIQELNDKGYFQKDPLGTKKEGAAALFAQEKGAILALGSYMMSTVKQQNPEIEQGLISPITVPEGEMKYEGIHTSTFMLGVNAKSEHQEEALKFIEFLTQPDIAAEYANGTGQMLTLNDIQYDSPELTETAKWLEKKTLFQPRYTISKEQVSKAIEIAVQDVLSGVEPKEAAKKAQEEVSRAIK</sequence>
<evidence type="ECO:0000256" key="1">
    <source>
        <dbReference type="ARBA" id="ARBA00008520"/>
    </source>
</evidence>
<dbReference type="InterPro" id="IPR050490">
    <property type="entry name" value="Bact_solute-bd_prot1"/>
</dbReference>
<accession>A0A4S4BQ51</accession>
<dbReference type="Pfam" id="PF01547">
    <property type="entry name" value="SBP_bac_1"/>
    <property type="match status" value="1"/>
</dbReference>
<name>A0A4S4BQ51_9BACI</name>
<evidence type="ECO:0000313" key="4">
    <source>
        <dbReference type="Proteomes" id="UP000310334"/>
    </source>
</evidence>
<proteinExistence type="inferred from homology"/>
<keyword evidence="4" id="KW-1185">Reference proteome</keyword>
<dbReference type="AlphaFoldDB" id="A0A4S4BQ51"/>
<dbReference type="PANTHER" id="PTHR43649">
    <property type="entry name" value="ARABINOSE-BINDING PROTEIN-RELATED"/>
    <property type="match status" value="1"/>
</dbReference>
<comment type="caution">
    <text evidence="3">The sequence shown here is derived from an EMBL/GenBank/DDBJ whole genome shotgun (WGS) entry which is preliminary data.</text>
</comment>
<reference evidence="3 4" key="1">
    <citation type="submission" date="2019-04" db="EMBL/GenBank/DDBJ databases">
        <title>Bacillus sediminilitoris sp. nov., isolated from a tidal flat sediment on the East China Sea.</title>
        <authorList>
            <person name="Wei Y."/>
            <person name="Mao H."/>
            <person name="Fang J."/>
        </authorList>
    </citation>
    <scope>NUCLEOTIDE SEQUENCE [LARGE SCALE GENOMIC DNA]</scope>
    <source>
        <strain evidence="3 4">DSL-17</strain>
    </source>
</reference>
<dbReference type="Proteomes" id="UP000310334">
    <property type="component" value="Unassembled WGS sequence"/>
</dbReference>
<comment type="similarity">
    <text evidence="1">Belongs to the bacterial solute-binding protein 1 family.</text>
</comment>
<dbReference type="SUPFAM" id="SSF53850">
    <property type="entry name" value="Periplasmic binding protein-like II"/>
    <property type="match status" value="1"/>
</dbReference>
<dbReference type="EMBL" id="SSNT01000017">
    <property type="protein sequence ID" value="THF77045.1"/>
    <property type="molecule type" value="Genomic_DNA"/>
</dbReference>
<dbReference type="InterPro" id="IPR006059">
    <property type="entry name" value="SBP"/>
</dbReference>